<reference evidence="1 2" key="2">
    <citation type="submission" date="2017-09" db="EMBL/GenBank/DDBJ databases">
        <title>Extensive intraspecific genome diversity in a model arbuscular mycorrhizal fungus.</title>
        <authorList>
            <person name="Chen E.C."/>
            <person name="Morin E."/>
            <person name="Beaudet D."/>
            <person name="Noel J."/>
            <person name="Ndikumana S."/>
            <person name="Charron P."/>
            <person name="St-Onge C."/>
            <person name="Giorgi J."/>
            <person name="Grigoriev I.V."/>
            <person name="Roux C."/>
            <person name="Martin F.M."/>
            <person name="Corradi N."/>
        </authorList>
    </citation>
    <scope>NUCLEOTIDE SEQUENCE [LARGE SCALE GENOMIC DNA]</scope>
    <source>
        <strain evidence="1 2">A5</strain>
    </source>
</reference>
<dbReference type="VEuPathDB" id="FungiDB:RhiirFUN_013884"/>
<accession>A0A2N0NWP3</accession>
<dbReference type="Proteomes" id="UP000232722">
    <property type="component" value="Unassembled WGS sequence"/>
</dbReference>
<dbReference type="VEuPathDB" id="FungiDB:RhiirA1_538465"/>
<dbReference type="Gene3D" id="3.80.10.10">
    <property type="entry name" value="Ribonuclease Inhibitor"/>
    <property type="match status" value="1"/>
</dbReference>
<dbReference type="EMBL" id="LLXJ01002381">
    <property type="protein sequence ID" value="PKB98995.1"/>
    <property type="molecule type" value="Genomic_DNA"/>
</dbReference>
<sequence>MKLNRDLLLMISEKFQNDRISLYSCLLVNRSWCEAIVPILWKIPGQAILTEKAENIIFNVILSHFSEESRDNLMKQGIDLFTEIYQTPSFNYIYFWRHLDLQLLDRMISRNFDKSDISMMRNELLKLFVNNNTNFISLFFPYDYKCQVNWNKQCFSNLKFFYFCNNIDQNILKELATISKSIKIFNCDVMGCNISGIIRLIEDQKNLDSVRISKCYQYETCWQSIEEVLIKKAITIQNLYLSYNWNFDVDLKFLSHFVNLKSLEIIESFGPPNPNNTILNLNQSEKMSLPALKILKTNQVSFMMLTRLIESANVQLTVIDIHFNDIYCEFEDVRRFFQAMCQNCPNIKYLSFPIKDYVLIEFESLLINCQHLIGLVIRSEGGLQYKNLFKILNKSSPSSLIKFGFTLNRKFGAKYKLLRSFLANWKGRHTMLLQIWPVNYCLEDEQEVKRLYELIEYYEARGIVKKIDWEIDWCSNDSEESIWIKKRCFH</sequence>
<dbReference type="SUPFAM" id="SSF52047">
    <property type="entry name" value="RNI-like"/>
    <property type="match status" value="1"/>
</dbReference>
<name>A0A2N0NWP3_9GLOM</name>
<evidence type="ECO:0000313" key="1">
    <source>
        <dbReference type="EMBL" id="PKB98995.1"/>
    </source>
</evidence>
<evidence type="ECO:0008006" key="3">
    <source>
        <dbReference type="Google" id="ProtNLM"/>
    </source>
</evidence>
<dbReference type="InterPro" id="IPR032675">
    <property type="entry name" value="LRR_dom_sf"/>
</dbReference>
<gene>
    <name evidence="1" type="ORF">RhiirA5_430444</name>
</gene>
<reference evidence="1 2" key="1">
    <citation type="submission" date="2016-04" db="EMBL/GenBank/DDBJ databases">
        <title>Genome analyses suggest a sexual origin of heterokaryosis in a supposedly ancient asexual fungus.</title>
        <authorList>
            <person name="Ropars J."/>
            <person name="Sedzielewska K."/>
            <person name="Noel J."/>
            <person name="Charron P."/>
            <person name="Farinelli L."/>
            <person name="Marton T."/>
            <person name="Kruger M."/>
            <person name="Pelin A."/>
            <person name="Brachmann A."/>
            <person name="Corradi N."/>
        </authorList>
    </citation>
    <scope>NUCLEOTIDE SEQUENCE [LARGE SCALE GENOMIC DNA]</scope>
    <source>
        <strain evidence="1 2">A5</strain>
    </source>
</reference>
<protein>
    <recommendedName>
        <fullName evidence="3">F-box domain-containing protein</fullName>
    </recommendedName>
</protein>
<organism evidence="1 2">
    <name type="scientific">Rhizophagus irregularis</name>
    <dbReference type="NCBI Taxonomy" id="588596"/>
    <lineage>
        <taxon>Eukaryota</taxon>
        <taxon>Fungi</taxon>
        <taxon>Fungi incertae sedis</taxon>
        <taxon>Mucoromycota</taxon>
        <taxon>Glomeromycotina</taxon>
        <taxon>Glomeromycetes</taxon>
        <taxon>Glomerales</taxon>
        <taxon>Glomeraceae</taxon>
        <taxon>Rhizophagus</taxon>
    </lineage>
</organism>
<dbReference type="AlphaFoldDB" id="A0A2N0NWP3"/>
<proteinExistence type="predicted"/>
<dbReference type="VEuPathDB" id="FungiDB:FUN_015868"/>
<evidence type="ECO:0000313" key="2">
    <source>
        <dbReference type="Proteomes" id="UP000232722"/>
    </source>
</evidence>
<comment type="caution">
    <text evidence="1">The sequence shown here is derived from an EMBL/GenBank/DDBJ whole genome shotgun (WGS) entry which is preliminary data.</text>
</comment>